<dbReference type="InterPro" id="IPR035940">
    <property type="entry name" value="CAP_sf"/>
</dbReference>
<comment type="caution">
    <text evidence="2">The sequence shown here is derived from an EMBL/GenBank/DDBJ whole genome shotgun (WGS) entry which is preliminary data.</text>
</comment>
<protein>
    <recommendedName>
        <fullName evidence="1">SCP domain-containing protein</fullName>
    </recommendedName>
</protein>
<dbReference type="Proteomes" id="UP000193922">
    <property type="component" value="Unassembled WGS sequence"/>
</dbReference>
<dbReference type="RefSeq" id="XP_040740650.1">
    <property type="nucleotide sequence ID" value="XM_040885721.1"/>
</dbReference>
<dbReference type="GeneID" id="63802369"/>
<gene>
    <name evidence="2" type="ORF">DL89DRAFT_259830</name>
</gene>
<dbReference type="EMBL" id="MCFD01000014">
    <property type="protein sequence ID" value="ORX66691.1"/>
    <property type="molecule type" value="Genomic_DNA"/>
</dbReference>
<evidence type="ECO:0000313" key="3">
    <source>
        <dbReference type="Proteomes" id="UP000193922"/>
    </source>
</evidence>
<proteinExistence type="predicted"/>
<keyword evidence="3" id="KW-1185">Reference proteome</keyword>
<dbReference type="Gene3D" id="3.40.33.10">
    <property type="entry name" value="CAP"/>
    <property type="match status" value="1"/>
</dbReference>
<feature type="domain" description="SCP" evidence="1">
    <location>
        <begin position="51"/>
        <end position="153"/>
    </location>
</feature>
<accession>A0A1Y1VZK0</accession>
<dbReference type="Pfam" id="PF00188">
    <property type="entry name" value="CAP"/>
    <property type="match status" value="1"/>
</dbReference>
<dbReference type="PANTHER" id="PTHR31157">
    <property type="entry name" value="SCP DOMAIN-CONTAINING PROTEIN"/>
    <property type="match status" value="1"/>
</dbReference>
<dbReference type="PANTHER" id="PTHR31157:SF1">
    <property type="entry name" value="SCP DOMAIN-CONTAINING PROTEIN"/>
    <property type="match status" value="1"/>
</dbReference>
<dbReference type="STRING" id="61395.A0A1Y1VZK0"/>
<dbReference type="OrthoDB" id="5569850at2759"/>
<reference evidence="2 3" key="1">
    <citation type="submission" date="2016-07" db="EMBL/GenBank/DDBJ databases">
        <title>Pervasive Adenine N6-methylation of Active Genes in Fungi.</title>
        <authorList>
            <consortium name="DOE Joint Genome Institute"/>
            <person name="Mondo S.J."/>
            <person name="Dannebaum R.O."/>
            <person name="Kuo R.C."/>
            <person name="Labutti K."/>
            <person name="Haridas S."/>
            <person name="Kuo A."/>
            <person name="Salamov A."/>
            <person name="Ahrendt S.R."/>
            <person name="Lipzen A."/>
            <person name="Sullivan W."/>
            <person name="Andreopoulos W.B."/>
            <person name="Clum A."/>
            <person name="Lindquist E."/>
            <person name="Daum C."/>
            <person name="Ramamoorthy G.K."/>
            <person name="Gryganskyi A."/>
            <person name="Culley D."/>
            <person name="Magnuson J.K."/>
            <person name="James T.Y."/>
            <person name="O'Malley M.A."/>
            <person name="Stajich J.E."/>
            <person name="Spatafora J.W."/>
            <person name="Visel A."/>
            <person name="Grigoriev I.V."/>
        </authorList>
    </citation>
    <scope>NUCLEOTIDE SEQUENCE [LARGE SCALE GENOMIC DNA]</scope>
    <source>
        <strain evidence="2 3">ATCC 12442</strain>
    </source>
</reference>
<dbReference type="AlphaFoldDB" id="A0A1Y1VZK0"/>
<evidence type="ECO:0000259" key="1">
    <source>
        <dbReference type="Pfam" id="PF00188"/>
    </source>
</evidence>
<organism evidence="2 3">
    <name type="scientific">Linderina pennispora</name>
    <dbReference type="NCBI Taxonomy" id="61395"/>
    <lineage>
        <taxon>Eukaryota</taxon>
        <taxon>Fungi</taxon>
        <taxon>Fungi incertae sedis</taxon>
        <taxon>Zoopagomycota</taxon>
        <taxon>Kickxellomycotina</taxon>
        <taxon>Kickxellomycetes</taxon>
        <taxon>Kickxellales</taxon>
        <taxon>Kickxellaceae</taxon>
        <taxon>Linderina</taxon>
    </lineage>
</organism>
<evidence type="ECO:0000313" key="2">
    <source>
        <dbReference type="EMBL" id="ORX66691.1"/>
    </source>
</evidence>
<dbReference type="CDD" id="cd05379">
    <property type="entry name" value="CAP_bacterial"/>
    <property type="match status" value="1"/>
</dbReference>
<name>A0A1Y1VZK0_9FUNG</name>
<sequence>MGTNATVVPFLQSLGVPQDIVAPANSSTPYAAIGYSGILGLSKDDLNDLADKLNAHRNSSGLHPLALHPALVATSQAHSYSMNRAGNMTSYDPSGSLAQRVDRHGFDYGALGEMVLAGTHGVTEAISQLCAPGSSTLSGILSPEYAYMGAGRSGQFWTVQLARGRDGGPL</sequence>
<dbReference type="InterPro" id="IPR014044">
    <property type="entry name" value="CAP_dom"/>
</dbReference>